<sequence>MKREHTENSTTCRSNRSGLLVLAPNWLGDAVMATPFLFLLRRAFPERSVYLLCRSYVAPVYRRCSAVDHLVEYARRTGMRGALRAIRKGVPEGAREICFVLPVSFRAALTAVLSGTGRRYGYGGEFRRFLLTDSLPSGAYRSGHLVDAYAALATLASSGTKGETPLPVVVPSYEWEKDIEAFGLEEGYIAISPGAAYGGAKIWPADRFARAAAMLSRRTGRRIVVVGSAGETEAGEEILSRSGSGRNLAGRCSVDELLSVLRGAALVVGNDSGPAHIAAAMGRPTAVLFGSTSPAWTAPRGRAVAIISAGVECSPCFERECPRGAPRCLEEIDPEEVAERACILMEEV</sequence>
<evidence type="ECO:0000256" key="2">
    <source>
        <dbReference type="ARBA" id="ARBA00022679"/>
    </source>
</evidence>
<evidence type="ECO:0000313" key="6">
    <source>
        <dbReference type="EMBL" id="HER43725.1"/>
    </source>
</evidence>
<dbReference type="EMBL" id="DSEC01000326">
    <property type="protein sequence ID" value="HER43725.1"/>
    <property type="molecule type" value="Genomic_DNA"/>
</dbReference>
<dbReference type="InterPro" id="IPR011910">
    <property type="entry name" value="RfaF"/>
</dbReference>
<dbReference type="AlphaFoldDB" id="A0A7V2AUX7"/>
<protein>
    <recommendedName>
        <fullName evidence="4">lipopolysaccharide heptosyltransferase II</fullName>
        <ecNumber evidence="4">2.4.99.24</ecNumber>
    </recommendedName>
</protein>
<comment type="catalytic activity">
    <reaction evidence="5">
        <text>an L-alpha-D-Hep-(1-&gt;5)-[alpha-Kdo-(2-&gt;4)]-alpha-Kdo-(2-&gt;6)-lipid A + ADP-L-glycero-beta-D-manno-heptose = an L-alpha-D-Hep-(1-&gt;3)-L-alpha-D-Hep-(1-&gt;5)-[alpha-Kdo-(2-&gt;4)]-alpha-Kdo-(2-&gt;6)-lipid A + ADP + H(+)</text>
        <dbReference type="Rhea" id="RHEA:74071"/>
        <dbReference type="ChEBI" id="CHEBI:15378"/>
        <dbReference type="ChEBI" id="CHEBI:61506"/>
        <dbReference type="ChEBI" id="CHEBI:193068"/>
        <dbReference type="ChEBI" id="CHEBI:193069"/>
        <dbReference type="ChEBI" id="CHEBI:456216"/>
        <dbReference type="EC" id="2.4.99.24"/>
    </reaction>
</comment>
<dbReference type="NCBIfam" id="TIGR02195">
    <property type="entry name" value="heptsyl_trn_II"/>
    <property type="match status" value="1"/>
</dbReference>
<dbReference type="InterPro" id="IPR002201">
    <property type="entry name" value="Glyco_trans_9"/>
</dbReference>
<proteinExistence type="inferred from homology"/>
<evidence type="ECO:0000256" key="4">
    <source>
        <dbReference type="ARBA" id="ARBA00044042"/>
    </source>
</evidence>
<evidence type="ECO:0000256" key="1">
    <source>
        <dbReference type="ARBA" id="ARBA00022676"/>
    </source>
</evidence>
<name>A0A7V2AUX7_UNCEI</name>
<evidence type="ECO:0000256" key="5">
    <source>
        <dbReference type="ARBA" id="ARBA00047503"/>
    </source>
</evidence>
<dbReference type="Gene3D" id="3.40.50.2000">
    <property type="entry name" value="Glycogen Phosphorylase B"/>
    <property type="match status" value="2"/>
</dbReference>
<organism evidence="6">
    <name type="scientific">Eiseniibacteriota bacterium</name>
    <dbReference type="NCBI Taxonomy" id="2212470"/>
    <lineage>
        <taxon>Bacteria</taxon>
        <taxon>Candidatus Eiseniibacteriota</taxon>
    </lineage>
</organism>
<reference evidence="6" key="1">
    <citation type="journal article" date="2020" name="mSystems">
        <title>Genome- and Community-Level Interaction Insights into Carbon Utilization and Element Cycling Functions of Hydrothermarchaeota in Hydrothermal Sediment.</title>
        <authorList>
            <person name="Zhou Z."/>
            <person name="Liu Y."/>
            <person name="Xu W."/>
            <person name="Pan J."/>
            <person name="Luo Z.H."/>
            <person name="Li M."/>
        </authorList>
    </citation>
    <scope>NUCLEOTIDE SEQUENCE [LARGE SCALE GENOMIC DNA]</scope>
    <source>
        <strain evidence="6">SpSt-1233</strain>
    </source>
</reference>
<gene>
    <name evidence="6" type="primary">waaF</name>
    <name evidence="6" type="ORF">ENO08_04630</name>
</gene>
<dbReference type="GO" id="GO:0008713">
    <property type="term" value="F:ADP-heptose-lipopolysaccharide heptosyltransferase activity"/>
    <property type="evidence" value="ECO:0007669"/>
    <property type="project" value="UniProtKB-EC"/>
</dbReference>
<dbReference type="SUPFAM" id="SSF53756">
    <property type="entry name" value="UDP-Glycosyltransferase/glycogen phosphorylase"/>
    <property type="match status" value="1"/>
</dbReference>
<dbReference type="GO" id="GO:0005829">
    <property type="term" value="C:cytosol"/>
    <property type="evidence" value="ECO:0007669"/>
    <property type="project" value="TreeGrafter"/>
</dbReference>
<dbReference type="InterPro" id="IPR051199">
    <property type="entry name" value="LPS_LOS_Heptosyltrfase"/>
</dbReference>
<keyword evidence="1" id="KW-0328">Glycosyltransferase</keyword>
<dbReference type="EC" id="2.4.99.24" evidence="4"/>
<accession>A0A7V2AUX7</accession>
<dbReference type="PANTHER" id="PTHR30160:SF7">
    <property type="entry name" value="ADP-HEPTOSE--LPS HEPTOSYLTRANSFERASE 2"/>
    <property type="match status" value="1"/>
</dbReference>
<dbReference type="Proteomes" id="UP000886069">
    <property type="component" value="Unassembled WGS sequence"/>
</dbReference>
<comment type="caution">
    <text evidence="6">The sequence shown here is derived from an EMBL/GenBank/DDBJ whole genome shotgun (WGS) entry which is preliminary data.</text>
</comment>
<dbReference type="CDD" id="cd03789">
    <property type="entry name" value="GT9_LPS_heptosyltransferase"/>
    <property type="match status" value="1"/>
</dbReference>
<dbReference type="Pfam" id="PF01075">
    <property type="entry name" value="Glyco_transf_9"/>
    <property type="match status" value="1"/>
</dbReference>
<evidence type="ECO:0000256" key="3">
    <source>
        <dbReference type="ARBA" id="ARBA00043995"/>
    </source>
</evidence>
<keyword evidence="2" id="KW-0808">Transferase</keyword>
<comment type="similarity">
    <text evidence="3">Belongs to the glycosyltransferase 9 family.</text>
</comment>
<dbReference type="PANTHER" id="PTHR30160">
    <property type="entry name" value="TETRAACYLDISACCHARIDE 4'-KINASE-RELATED"/>
    <property type="match status" value="1"/>
</dbReference>
<dbReference type="GO" id="GO:0009244">
    <property type="term" value="P:lipopolysaccharide core region biosynthetic process"/>
    <property type="evidence" value="ECO:0007669"/>
    <property type="project" value="TreeGrafter"/>
</dbReference>